<name>A0A158Q9N3_ENTVE</name>
<feature type="region of interest" description="Disordered" evidence="11">
    <location>
        <begin position="187"/>
        <end position="206"/>
    </location>
</feature>
<evidence type="ECO:0000259" key="12">
    <source>
        <dbReference type="Pfam" id="PF12706"/>
    </source>
</evidence>
<feature type="domain" description="Metallo-beta-lactamase" evidence="12">
    <location>
        <begin position="483"/>
        <end position="729"/>
    </location>
</feature>
<dbReference type="InterPro" id="IPR047151">
    <property type="entry name" value="RNZ2-like"/>
</dbReference>
<dbReference type="InterPro" id="IPR036866">
    <property type="entry name" value="RibonucZ/Hydroxyglut_hydro"/>
</dbReference>
<dbReference type="PANTHER" id="PTHR12553">
    <property type="entry name" value="ZINC PHOSPHODIESTERASE ELAC PROTEIN 2"/>
    <property type="match status" value="1"/>
</dbReference>
<evidence type="ECO:0000313" key="13">
    <source>
        <dbReference type="EMBL" id="VDD87153.1"/>
    </source>
</evidence>
<evidence type="ECO:0000256" key="2">
    <source>
        <dbReference type="ARBA" id="ARBA00001947"/>
    </source>
</evidence>
<accession>A0A158Q9N3</accession>
<comment type="similarity">
    <text evidence="3">Belongs to the RNase Z family.</text>
</comment>
<evidence type="ECO:0000256" key="3">
    <source>
        <dbReference type="ARBA" id="ARBA00007823"/>
    </source>
</evidence>
<proteinExistence type="inferred from homology"/>
<dbReference type="Gene3D" id="3.60.15.10">
    <property type="entry name" value="Ribonuclease Z/Hydroxyacylglutathione hydrolase-like"/>
    <property type="match status" value="2"/>
</dbReference>
<comment type="catalytic activity">
    <reaction evidence="1">
        <text>Endonucleolytic cleavage of RNA, removing extra 3' nucleotides from tRNA precursor, generating 3' termini of tRNAs. A 3'-hydroxy group is left at the tRNA terminus and a 5'-phosphoryl group is left at the trailer molecule.</text>
        <dbReference type="EC" id="3.1.26.11"/>
    </reaction>
</comment>
<dbReference type="EC" id="3.1.26.11" evidence="4"/>
<dbReference type="WBParaSite" id="EVEC_0000258801-mRNA-1">
    <property type="protein sequence ID" value="EVEC_0000258801-mRNA-1"/>
    <property type="gene ID" value="EVEC_0000258801"/>
</dbReference>
<keyword evidence="5" id="KW-0819">tRNA processing</keyword>
<evidence type="ECO:0000256" key="9">
    <source>
        <dbReference type="ARBA" id="ARBA00022801"/>
    </source>
</evidence>
<dbReference type="AlphaFoldDB" id="A0A158Q9N3"/>
<evidence type="ECO:0000313" key="15">
    <source>
        <dbReference type="WBParaSite" id="EVEC_0000258801-mRNA-1"/>
    </source>
</evidence>
<keyword evidence="14" id="KW-1185">Reference proteome</keyword>
<dbReference type="EMBL" id="UXUI01007354">
    <property type="protein sequence ID" value="VDD87153.1"/>
    <property type="molecule type" value="Genomic_DNA"/>
</dbReference>
<protein>
    <recommendedName>
        <fullName evidence="4">ribonuclease Z</fullName>
        <ecNumber evidence="4">3.1.26.11</ecNumber>
    </recommendedName>
</protein>
<evidence type="ECO:0000256" key="10">
    <source>
        <dbReference type="ARBA" id="ARBA00022833"/>
    </source>
</evidence>
<dbReference type="STRING" id="51028.A0A158Q9N3"/>
<keyword evidence="6" id="KW-0540">Nuclease</keyword>
<evidence type="ECO:0000313" key="14">
    <source>
        <dbReference type="Proteomes" id="UP000274131"/>
    </source>
</evidence>
<evidence type="ECO:0000256" key="8">
    <source>
        <dbReference type="ARBA" id="ARBA00022759"/>
    </source>
</evidence>
<evidence type="ECO:0000256" key="4">
    <source>
        <dbReference type="ARBA" id="ARBA00012477"/>
    </source>
</evidence>
<dbReference type="InterPro" id="IPR001279">
    <property type="entry name" value="Metallo-B-lactamas"/>
</dbReference>
<evidence type="ECO:0000256" key="1">
    <source>
        <dbReference type="ARBA" id="ARBA00000402"/>
    </source>
</evidence>
<gene>
    <name evidence="13" type="ORF">EVEC_LOCUS2296</name>
</gene>
<dbReference type="SUPFAM" id="SSF56281">
    <property type="entry name" value="Metallo-hydrolase/oxidoreductase"/>
    <property type="match status" value="2"/>
</dbReference>
<keyword evidence="7" id="KW-0479">Metal-binding</keyword>
<comment type="cofactor">
    <cofactor evidence="2">
        <name>Zn(2+)</name>
        <dbReference type="ChEBI" id="CHEBI:29105"/>
    </cofactor>
</comment>
<dbReference type="GO" id="GO:0042781">
    <property type="term" value="F:3'-tRNA processing endoribonuclease activity"/>
    <property type="evidence" value="ECO:0007669"/>
    <property type="project" value="UniProtKB-EC"/>
</dbReference>
<dbReference type="GO" id="GO:0046872">
    <property type="term" value="F:metal ion binding"/>
    <property type="evidence" value="ECO:0007669"/>
    <property type="project" value="UniProtKB-KW"/>
</dbReference>
<dbReference type="GO" id="GO:1990180">
    <property type="term" value="P:mitochondrial tRNA 3'-end processing"/>
    <property type="evidence" value="ECO:0007669"/>
    <property type="project" value="TreeGrafter"/>
</dbReference>
<evidence type="ECO:0000256" key="6">
    <source>
        <dbReference type="ARBA" id="ARBA00022722"/>
    </source>
</evidence>
<keyword evidence="9" id="KW-0378">Hydrolase</keyword>
<dbReference type="Pfam" id="PF12706">
    <property type="entry name" value="Lactamase_B_2"/>
    <property type="match status" value="1"/>
</dbReference>
<evidence type="ECO:0000256" key="11">
    <source>
        <dbReference type="SAM" id="MobiDB-lite"/>
    </source>
</evidence>
<evidence type="ECO:0000256" key="7">
    <source>
        <dbReference type="ARBA" id="ARBA00022723"/>
    </source>
</evidence>
<organism evidence="15">
    <name type="scientific">Enterobius vermicularis</name>
    <name type="common">Human pinworm</name>
    <dbReference type="NCBI Taxonomy" id="51028"/>
    <lineage>
        <taxon>Eukaryota</taxon>
        <taxon>Metazoa</taxon>
        <taxon>Ecdysozoa</taxon>
        <taxon>Nematoda</taxon>
        <taxon>Chromadorea</taxon>
        <taxon>Rhabditida</taxon>
        <taxon>Spirurina</taxon>
        <taxon>Oxyuridomorpha</taxon>
        <taxon>Oxyuroidea</taxon>
        <taxon>Oxyuridae</taxon>
        <taxon>Enterobius</taxon>
    </lineage>
</organism>
<dbReference type="PANTHER" id="PTHR12553:SF49">
    <property type="entry name" value="ZINC PHOSPHODIESTERASE ELAC PROTEIN 2"/>
    <property type="match status" value="1"/>
</dbReference>
<dbReference type="GO" id="GO:0005739">
    <property type="term" value="C:mitochondrion"/>
    <property type="evidence" value="ECO:0007669"/>
    <property type="project" value="TreeGrafter"/>
</dbReference>
<sequence length="833" mass="93381">MEGIISHHLLRSLRSSVFVVPIIPSAKKHSLSEEASSGVEPTELYKDLKKRIEEFKIQLVKNKRHTFLSRSAKQSLVKLERAVIEMKHTVKSVDGEQLTSSVPSSVTLEATVWDNFGGLNSFLMSTEGKGEAVRIHSPVGIRQYFDCVRPFASNDIGFVKYPVQVEERSLEDVCYSDPAMKVHYLPLMPSSTNSPPPAGNSPPRHSSLRPVLRTDIAFLVQLTKPPRRIDVARLVKLGIPNGPHIAKLKNGHEVNLDGRLIKPDDVLFPEESGEEPSILILECSSTAYMSSLRECSLLQDFISKTKTLTYCVHFTRKEVLQTAEYSEWMSSLGESCKHIILNGTGPALPHLEGAHKQQGLLRSIAPFFFHALKPEFEGLITQDDECERQGNSYFARPFQRFILRGNSHSSNGIFNNLINVSYKDCDMTEEATSEIEKFRKASEGIDENEDAPAVLFLGTSSATSSKYRNVSGHLLKASEDSYILVDCGEGTYGNFQNFRRIINGQMRVYFGDDKCAEMLLNLHAAFLTHSHTDHVMGLYSVLLKRKAAFVAKGLPFRPLLVVCCPSVMKALNVYSYAFSDLSPLVVFLNPFKATIAANRQKLRQPQLQSIINMNMTVDLIPLLPRPLFDEKKWGVQGISAVQRLQVHHTRMARGYIFELASGHKVVFSGDTKPCQLLAEKGINADLLVHEATFEDGLEKDALSKKHSTMRQAVDIGRQMRAKHIILNHFSCRYAKVPSLPGYLDEFGNIAVAVDNLFVSFKNLSMLPKLIPVYRELFKDELFEIGVKLDQQLLKERQQAEELKTKNLQVLNSEGRSSSNVTGCKRKASSELQL</sequence>
<dbReference type="OrthoDB" id="527344at2759"/>
<reference evidence="15" key="1">
    <citation type="submission" date="2016-04" db="UniProtKB">
        <authorList>
            <consortium name="WormBaseParasite"/>
        </authorList>
    </citation>
    <scope>IDENTIFICATION</scope>
</reference>
<keyword evidence="10" id="KW-0862">Zinc</keyword>
<dbReference type="CDD" id="cd07718">
    <property type="entry name" value="RNaseZ_ELAC1_ELAC2-C-term-like_MBL-fold"/>
    <property type="match status" value="1"/>
</dbReference>
<dbReference type="Proteomes" id="UP000274131">
    <property type="component" value="Unassembled WGS sequence"/>
</dbReference>
<evidence type="ECO:0000256" key="5">
    <source>
        <dbReference type="ARBA" id="ARBA00022694"/>
    </source>
</evidence>
<feature type="region of interest" description="Disordered" evidence="11">
    <location>
        <begin position="813"/>
        <end position="833"/>
    </location>
</feature>
<reference evidence="13 14" key="2">
    <citation type="submission" date="2018-10" db="EMBL/GenBank/DDBJ databases">
        <authorList>
            <consortium name="Pathogen Informatics"/>
        </authorList>
    </citation>
    <scope>NUCLEOTIDE SEQUENCE [LARGE SCALE GENOMIC DNA]</scope>
</reference>
<keyword evidence="8" id="KW-0255">Endonuclease</keyword>